<dbReference type="InterPro" id="IPR002586">
    <property type="entry name" value="CobQ/CobB/MinD/ParA_Nub-bd_dom"/>
</dbReference>
<dbReference type="UniPathway" id="UPA00148">
    <property type="reaction ID" value="UER00220"/>
</dbReference>
<evidence type="ECO:0000256" key="1">
    <source>
        <dbReference type="ARBA" id="ARBA00001946"/>
    </source>
</evidence>
<organism evidence="12 13">
    <name type="scientific">Hyphomicrobium album</name>
    <dbReference type="NCBI Taxonomy" id="2665159"/>
    <lineage>
        <taxon>Bacteria</taxon>
        <taxon>Pseudomonadati</taxon>
        <taxon>Pseudomonadota</taxon>
        <taxon>Alphaproteobacteria</taxon>
        <taxon>Hyphomicrobiales</taxon>
        <taxon>Hyphomicrobiaceae</taxon>
        <taxon>Hyphomicrobium</taxon>
    </lineage>
</organism>
<feature type="domain" description="CobQ/CobB/MinD/ParA nucleotide binding" evidence="10">
    <location>
        <begin position="8"/>
        <end position="193"/>
    </location>
</feature>
<comment type="cofactor">
    <cofactor evidence="1 9">
        <name>Mg(2+)</name>
        <dbReference type="ChEBI" id="CHEBI:18420"/>
    </cofactor>
</comment>
<dbReference type="EMBL" id="WMBQ01000001">
    <property type="protein sequence ID" value="MTD94764.1"/>
    <property type="molecule type" value="Genomic_DNA"/>
</dbReference>
<dbReference type="PANTHER" id="PTHR43873">
    <property type="entry name" value="COBYRINATE A,C-DIAMIDE SYNTHASE"/>
    <property type="match status" value="1"/>
</dbReference>
<reference evidence="12 13" key="1">
    <citation type="submission" date="2019-11" db="EMBL/GenBank/DDBJ databases">
        <title>Identification of a novel strain.</title>
        <authorList>
            <person name="Xu Q."/>
            <person name="Wang G."/>
        </authorList>
    </citation>
    <scope>NUCLEOTIDE SEQUENCE [LARGE SCALE GENOMIC DNA]</scope>
    <source>
        <strain evidence="13">xq</strain>
    </source>
</reference>
<feature type="domain" description="CobB/CobQ-like glutamine amidotransferase" evidence="11">
    <location>
        <begin position="252"/>
        <end position="439"/>
    </location>
</feature>
<evidence type="ECO:0000256" key="7">
    <source>
        <dbReference type="ARBA" id="ARBA00022842"/>
    </source>
</evidence>
<keyword evidence="5 9" id="KW-0547">Nucleotide-binding</keyword>
<evidence type="ECO:0000313" key="13">
    <source>
        <dbReference type="Proteomes" id="UP000440694"/>
    </source>
</evidence>
<accession>A0A6I3KI94</accession>
<dbReference type="SUPFAM" id="SSF52540">
    <property type="entry name" value="P-loop containing nucleoside triphosphate hydrolases"/>
    <property type="match status" value="1"/>
</dbReference>
<evidence type="ECO:0000256" key="6">
    <source>
        <dbReference type="ARBA" id="ARBA00022840"/>
    </source>
</evidence>
<evidence type="ECO:0000256" key="2">
    <source>
        <dbReference type="ARBA" id="ARBA00006205"/>
    </source>
</evidence>
<comment type="pathway">
    <text evidence="9">Cofactor biosynthesis; adenosylcobalamin biosynthesis; cob(II)yrinate a,c-diamide from precorrin-2 (aerobic route): step 9/10.</text>
</comment>
<keyword evidence="3 9" id="KW-0169">Cobalamin biosynthesis</keyword>
<comment type="similarity">
    <text evidence="9">Belongs to the CobB/CbiA family.</text>
</comment>
<dbReference type="EC" id="6.3.5.9" evidence="9"/>
<dbReference type="Proteomes" id="UP000440694">
    <property type="component" value="Unassembled WGS sequence"/>
</dbReference>
<gene>
    <name evidence="9" type="primary">cobB</name>
    <name evidence="12" type="ORF">GIW81_10520</name>
</gene>
<evidence type="ECO:0000256" key="4">
    <source>
        <dbReference type="ARBA" id="ARBA00022598"/>
    </source>
</evidence>
<dbReference type="GO" id="GO:0043802">
    <property type="term" value="F:hydrogenobyrinic acid a,c-diamide synthase (glutamine-hydrolysing) activity"/>
    <property type="evidence" value="ECO:0007669"/>
    <property type="project" value="UniProtKB-UniRule"/>
</dbReference>
<comment type="similarity">
    <text evidence="2">Belongs to the CobB/CobQ family. CobQ subfamily.</text>
</comment>
<comment type="domain">
    <text evidence="9">Comprises of two domains. The C-terminal domain contains the binding site for glutamine and catalyzes the hydrolysis of this substrate to glutamate and ammonia. The N-terminal domain is anticipated to bind ATP and hydrogenobyrinate and catalyzes the ultimate synthesis of the diamide product. The ammonia produced via the glutaminase domain is probably translocated to the adjacent domain via a molecular tunnel, where it reacts with an activated intermediate.</text>
</comment>
<dbReference type="GO" id="GO:0009236">
    <property type="term" value="P:cobalamin biosynthetic process"/>
    <property type="evidence" value="ECO:0007669"/>
    <property type="project" value="UniProtKB-UniRule"/>
</dbReference>
<protein>
    <recommendedName>
        <fullName evidence="9">Hydrogenobyrinate a,c-diamide synthase</fullName>
        <ecNumber evidence="9">6.3.5.9</ecNumber>
    </recommendedName>
    <alternativeName>
        <fullName evidence="9">Hydrogenobyrinic acid a,c-diamide synthase</fullName>
    </alternativeName>
</protein>
<dbReference type="GO" id="GO:0042242">
    <property type="term" value="F:cobyrinic acid a,c-diamide synthase activity"/>
    <property type="evidence" value="ECO:0007669"/>
    <property type="project" value="InterPro"/>
</dbReference>
<keyword evidence="4 9" id="KW-0436">Ligase</keyword>
<dbReference type="AlphaFoldDB" id="A0A6I3KI94"/>
<evidence type="ECO:0000259" key="11">
    <source>
        <dbReference type="Pfam" id="PF07685"/>
    </source>
</evidence>
<dbReference type="InterPro" id="IPR004484">
    <property type="entry name" value="CbiA/CobB_synth"/>
</dbReference>
<evidence type="ECO:0000256" key="3">
    <source>
        <dbReference type="ARBA" id="ARBA00022573"/>
    </source>
</evidence>
<feature type="active site" description="Nucleophile" evidence="9">
    <location>
        <position position="335"/>
    </location>
</feature>
<comment type="catalytic activity">
    <reaction evidence="9">
        <text>hydrogenobyrinate + 2 L-glutamine + 2 ATP + 2 H2O = hydrogenobyrinate a,c-diamide + 2 L-glutamate + 2 ADP + 2 phosphate + 2 H(+)</text>
        <dbReference type="Rhea" id="RHEA:12544"/>
        <dbReference type="ChEBI" id="CHEBI:15377"/>
        <dbReference type="ChEBI" id="CHEBI:15378"/>
        <dbReference type="ChEBI" id="CHEBI:29985"/>
        <dbReference type="ChEBI" id="CHEBI:30616"/>
        <dbReference type="ChEBI" id="CHEBI:43474"/>
        <dbReference type="ChEBI" id="CHEBI:58359"/>
        <dbReference type="ChEBI" id="CHEBI:77873"/>
        <dbReference type="ChEBI" id="CHEBI:77874"/>
        <dbReference type="ChEBI" id="CHEBI:456216"/>
        <dbReference type="EC" id="6.3.5.9"/>
    </reaction>
</comment>
<evidence type="ECO:0000256" key="9">
    <source>
        <dbReference type="HAMAP-Rule" id="MF_00027"/>
    </source>
</evidence>
<evidence type="ECO:0000256" key="5">
    <source>
        <dbReference type="ARBA" id="ARBA00022741"/>
    </source>
</evidence>
<sequence>MSTCPPGLIIAAARSGSGKSTLTMGLLRALTQSGVKVQPFKCGPDYIDPAFHTAACGRTSFNLDAWAMRTGVIEALIGTAGVDADICLVEGVMGLFDGAKGQGQHGLGSTADLAMLLGWPVLLILDVAAQSETAAAVALGLSRYRAGLQVAGVVLNCVGGPSHAASVTTAIEALGIPVLGAVPRTPEAELKHRHLGLVQAAEISDLDARIAAMAAVVARCIDLDRLVQLTRPMHIAPEVSTRIKRPPPPGQRIALARDAAFSFTYPHIVDGWRLAGAEISTFSPLADEGPPHDCDAVWLPGGYPELHAGKLANAATFRARMAECAEQGVPVHGECGGYMLLGAGLEDADGRRHTMLGLLGLETSFKARRLHLGYRRAHLLSADGTQKTSSELLGHEFHYCSVLANPDTPFAAITDATGAPASDPGARRGEVTGTFFHLIDLAD</sequence>
<dbReference type="Pfam" id="PF07685">
    <property type="entry name" value="GATase_3"/>
    <property type="match status" value="1"/>
</dbReference>
<proteinExistence type="inferred from homology"/>
<evidence type="ECO:0000313" key="12">
    <source>
        <dbReference type="EMBL" id="MTD94764.1"/>
    </source>
</evidence>
<dbReference type="InterPro" id="IPR029062">
    <property type="entry name" value="Class_I_gatase-like"/>
</dbReference>
<comment type="caution">
    <text evidence="12">The sequence shown here is derived from an EMBL/GenBank/DDBJ whole genome shotgun (WGS) entry which is preliminary data.</text>
</comment>
<keyword evidence="6 9" id="KW-0067">ATP-binding</keyword>
<comment type="miscellaneous">
    <text evidence="9">The a and c carboxylates of hydrogenobyrinate are activated for nucleophilic attack via formation of a phosphorylated intermediate by ATP. CobB catalyzes first the amidation of the c-carboxylate, and then that of the a-carboxylate.</text>
</comment>
<dbReference type="SUPFAM" id="SSF52317">
    <property type="entry name" value="Class I glutamine amidotransferase-like"/>
    <property type="match status" value="1"/>
</dbReference>
<dbReference type="PANTHER" id="PTHR43873:SF1">
    <property type="entry name" value="COBYRINATE A,C-DIAMIDE SYNTHASE"/>
    <property type="match status" value="1"/>
</dbReference>
<dbReference type="PROSITE" id="PS51274">
    <property type="entry name" value="GATASE_COBBQ"/>
    <property type="match status" value="1"/>
</dbReference>
<keyword evidence="13" id="KW-1185">Reference proteome</keyword>
<dbReference type="NCBIfam" id="NF002204">
    <property type="entry name" value="PRK01077.1"/>
    <property type="match status" value="1"/>
</dbReference>
<feature type="site" description="Increases nucleophilicity of active site Cys" evidence="9">
    <location>
        <position position="437"/>
    </location>
</feature>
<evidence type="ECO:0000259" key="10">
    <source>
        <dbReference type="Pfam" id="PF01656"/>
    </source>
</evidence>
<dbReference type="InterPro" id="IPR027417">
    <property type="entry name" value="P-loop_NTPase"/>
</dbReference>
<dbReference type="GO" id="GO:0005524">
    <property type="term" value="F:ATP binding"/>
    <property type="evidence" value="ECO:0007669"/>
    <property type="project" value="UniProtKB-UniRule"/>
</dbReference>
<dbReference type="RefSeq" id="WP_154739143.1">
    <property type="nucleotide sequence ID" value="NZ_WMBQ01000001.1"/>
</dbReference>
<evidence type="ECO:0000256" key="8">
    <source>
        <dbReference type="ARBA" id="ARBA00022962"/>
    </source>
</evidence>
<dbReference type="HAMAP" id="MF_00027">
    <property type="entry name" value="CobB_CbiA"/>
    <property type="match status" value="1"/>
</dbReference>
<dbReference type="NCBIfam" id="TIGR00379">
    <property type="entry name" value="cobB"/>
    <property type="match status" value="1"/>
</dbReference>
<dbReference type="Pfam" id="PF01656">
    <property type="entry name" value="CbiA"/>
    <property type="match status" value="1"/>
</dbReference>
<dbReference type="Gene3D" id="3.40.50.300">
    <property type="entry name" value="P-loop containing nucleotide triphosphate hydrolases"/>
    <property type="match status" value="2"/>
</dbReference>
<dbReference type="InterPro" id="IPR011698">
    <property type="entry name" value="GATase_3"/>
</dbReference>
<comment type="function">
    <text evidence="9">Catalyzes the ATP-dependent amidation of the two carboxylate groups at positions a and c of hydrogenobyrinate, using either L-glutamine or ammonia as the nitrogen source.</text>
</comment>
<dbReference type="Gene3D" id="3.40.50.880">
    <property type="match status" value="1"/>
</dbReference>
<name>A0A6I3KI94_9HYPH</name>
<keyword evidence="7 9" id="KW-0460">Magnesium</keyword>
<keyword evidence="8 9" id="KW-0315">Glutamine amidotransferase</keyword>
<dbReference type="CDD" id="cd05388">
    <property type="entry name" value="CobB_N"/>
    <property type="match status" value="1"/>
</dbReference>